<dbReference type="RefSeq" id="WP_145085106.1">
    <property type="nucleotide sequence ID" value="NZ_CP036274.1"/>
</dbReference>
<dbReference type="SUPFAM" id="SSF51126">
    <property type="entry name" value="Pectin lyase-like"/>
    <property type="match status" value="2"/>
</dbReference>
<dbReference type="SMART" id="SM00710">
    <property type="entry name" value="PbH1"/>
    <property type="match status" value="7"/>
</dbReference>
<dbReference type="InterPro" id="IPR006626">
    <property type="entry name" value="PbH1"/>
</dbReference>
<keyword evidence="3" id="KW-1185">Reference proteome</keyword>
<evidence type="ECO:0000313" key="2">
    <source>
        <dbReference type="EMBL" id="QDU25706.1"/>
    </source>
</evidence>
<dbReference type="OrthoDB" id="248604at2"/>
<dbReference type="Pfam" id="PF13229">
    <property type="entry name" value="Beta_helix"/>
    <property type="match status" value="1"/>
</dbReference>
<name>A0A517Y661_9BACT</name>
<evidence type="ECO:0000259" key="1">
    <source>
        <dbReference type="Pfam" id="PF13229"/>
    </source>
</evidence>
<dbReference type="InterPro" id="IPR011050">
    <property type="entry name" value="Pectin_lyase_fold/virulence"/>
</dbReference>
<proteinExistence type="predicted"/>
<dbReference type="Gene3D" id="2.160.20.10">
    <property type="entry name" value="Single-stranded right-handed beta-helix, Pectin lyase-like"/>
    <property type="match status" value="1"/>
</dbReference>
<gene>
    <name evidence="2" type="ORF">ETAA8_07760</name>
</gene>
<dbReference type="InterPro" id="IPR039448">
    <property type="entry name" value="Beta_helix"/>
</dbReference>
<dbReference type="InterPro" id="IPR012334">
    <property type="entry name" value="Pectin_lyas_fold"/>
</dbReference>
<dbReference type="GO" id="GO:0016829">
    <property type="term" value="F:lyase activity"/>
    <property type="evidence" value="ECO:0007669"/>
    <property type="project" value="UniProtKB-KW"/>
</dbReference>
<feature type="domain" description="Right handed beta helix" evidence="1">
    <location>
        <begin position="166"/>
        <end position="293"/>
    </location>
</feature>
<dbReference type="Proteomes" id="UP000315017">
    <property type="component" value="Chromosome"/>
</dbReference>
<organism evidence="2 3">
    <name type="scientific">Anatilimnocola aggregata</name>
    <dbReference type="NCBI Taxonomy" id="2528021"/>
    <lineage>
        <taxon>Bacteria</taxon>
        <taxon>Pseudomonadati</taxon>
        <taxon>Planctomycetota</taxon>
        <taxon>Planctomycetia</taxon>
        <taxon>Pirellulales</taxon>
        <taxon>Pirellulaceae</taxon>
        <taxon>Anatilimnocola</taxon>
    </lineage>
</organism>
<keyword evidence="2" id="KW-0456">Lyase</keyword>
<sequence length="502" mass="53738">MKRFKSITLARRQAILLSLAAGGAVLGAWIAIPAEGQAPQPAISRNTPSLAALLQVADGEADASPALQRAIDQSAGAIVLPPGTYLLKKTLVVDLARVGFTSLDGQGVATLKMVGDGPALKFVGTHGGTAAPESVKPGVWQKERAPLVRDLEIIGPKVPDEQTAADGIEADGTMQLTLRGVVIRHVRHAVHLVNRNRNVLIDGCHLYENSGIGVYYDHVNLHQSNISACHISYCRQGGIVNRGGDVRNIHISGCDIEANMPEGEGTAANILLDSTGGSVAEVAIVGCTIQHSMKCANGANIRVLGKATWKRMGKETFEQCGHITIADNVLSDVQTNIELREARGVTITGNTFWQGYKHNLDLENCTQLVIGNNAMERNPLYGYTSEANNTVVLKNCTDCTITALHLHHTLGGKCGLLLEDCRRINLTNSTLLDCQPVAIMLHNVTDSRISDCLIRDDLKPESRAPALVVTGGKGNMVVDNRLVGQVSLDDPKNHHVEGNYTK</sequence>
<evidence type="ECO:0000313" key="3">
    <source>
        <dbReference type="Proteomes" id="UP000315017"/>
    </source>
</evidence>
<accession>A0A517Y661</accession>
<dbReference type="KEGG" id="aagg:ETAA8_07760"/>
<dbReference type="EMBL" id="CP036274">
    <property type="protein sequence ID" value="QDU25706.1"/>
    <property type="molecule type" value="Genomic_DNA"/>
</dbReference>
<reference evidence="2 3" key="1">
    <citation type="submission" date="2019-02" db="EMBL/GenBank/DDBJ databases">
        <title>Deep-cultivation of Planctomycetes and their phenomic and genomic characterization uncovers novel biology.</title>
        <authorList>
            <person name="Wiegand S."/>
            <person name="Jogler M."/>
            <person name="Boedeker C."/>
            <person name="Pinto D."/>
            <person name="Vollmers J."/>
            <person name="Rivas-Marin E."/>
            <person name="Kohn T."/>
            <person name="Peeters S.H."/>
            <person name="Heuer A."/>
            <person name="Rast P."/>
            <person name="Oberbeckmann S."/>
            <person name="Bunk B."/>
            <person name="Jeske O."/>
            <person name="Meyerdierks A."/>
            <person name="Storesund J.E."/>
            <person name="Kallscheuer N."/>
            <person name="Luecker S."/>
            <person name="Lage O.M."/>
            <person name="Pohl T."/>
            <person name="Merkel B.J."/>
            <person name="Hornburger P."/>
            <person name="Mueller R.-W."/>
            <person name="Bruemmer F."/>
            <person name="Labrenz M."/>
            <person name="Spormann A.M."/>
            <person name="Op den Camp H."/>
            <person name="Overmann J."/>
            <person name="Amann R."/>
            <person name="Jetten M.S.M."/>
            <person name="Mascher T."/>
            <person name="Medema M.H."/>
            <person name="Devos D.P."/>
            <person name="Kaster A.-K."/>
            <person name="Ovreas L."/>
            <person name="Rohde M."/>
            <person name="Galperin M.Y."/>
            <person name="Jogler C."/>
        </authorList>
    </citation>
    <scope>NUCLEOTIDE SEQUENCE [LARGE SCALE GENOMIC DNA]</scope>
    <source>
        <strain evidence="2 3">ETA_A8</strain>
    </source>
</reference>
<protein>
    <submittedName>
        <fullName evidence="2">Pectate lyase superfamily protein</fullName>
    </submittedName>
</protein>
<dbReference type="AlphaFoldDB" id="A0A517Y661"/>